<accession>A0ABP8IAQ6</accession>
<keyword evidence="2" id="KW-1185">Reference proteome</keyword>
<reference evidence="2" key="1">
    <citation type="journal article" date="2019" name="Int. J. Syst. Evol. Microbiol.">
        <title>The Global Catalogue of Microorganisms (GCM) 10K type strain sequencing project: providing services to taxonomists for standard genome sequencing and annotation.</title>
        <authorList>
            <consortium name="The Broad Institute Genomics Platform"/>
            <consortium name="The Broad Institute Genome Sequencing Center for Infectious Disease"/>
            <person name="Wu L."/>
            <person name="Ma J."/>
        </authorList>
    </citation>
    <scope>NUCLEOTIDE SEQUENCE [LARGE SCALE GENOMIC DNA]</scope>
    <source>
        <strain evidence="2">JCM 17923</strain>
    </source>
</reference>
<dbReference type="Proteomes" id="UP001501153">
    <property type="component" value="Unassembled WGS sequence"/>
</dbReference>
<evidence type="ECO:0000313" key="1">
    <source>
        <dbReference type="EMBL" id="GAA4354815.1"/>
    </source>
</evidence>
<dbReference type="RefSeq" id="WP_345235598.1">
    <property type="nucleotide sequence ID" value="NZ_BAABGZ010000017.1"/>
</dbReference>
<proteinExistence type="predicted"/>
<sequence length="69" mass="7648">MNPTPFPLNDPPVPAMVLASSNSQIGSQPAIPPLRREDVRAEVEAELEKEKKGNFYAWWLACEGYGSVF</sequence>
<protein>
    <submittedName>
        <fullName evidence="1">Uncharacterized protein</fullName>
    </submittedName>
</protein>
<comment type="caution">
    <text evidence="1">The sequence shown here is derived from an EMBL/GenBank/DDBJ whole genome shotgun (WGS) entry which is preliminary data.</text>
</comment>
<dbReference type="EMBL" id="BAABGZ010000017">
    <property type="protein sequence ID" value="GAA4354815.1"/>
    <property type="molecule type" value="Genomic_DNA"/>
</dbReference>
<name>A0ABP8IAQ6_9BACT</name>
<gene>
    <name evidence="1" type="ORF">GCM10023185_17000</name>
</gene>
<organism evidence="1 2">
    <name type="scientific">Hymenobacter saemangeumensis</name>
    <dbReference type="NCBI Taxonomy" id="1084522"/>
    <lineage>
        <taxon>Bacteria</taxon>
        <taxon>Pseudomonadati</taxon>
        <taxon>Bacteroidota</taxon>
        <taxon>Cytophagia</taxon>
        <taxon>Cytophagales</taxon>
        <taxon>Hymenobacteraceae</taxon>
        <taxon>Hymenobacter</taxon>
    </lineage>
</organism>
<evidence type="ECO:0000313" key="2">
    <source>
        <dbReference type="Proteomes" id="UP001501153"/>
    </source>
</evidence>